<evidence type="ECO:0000256" key="1">
    <source>
        <dbReference type="SAM" id="Phobius"/>
    </source>
</evidence>
<keyword evidence="1" id="KW-0812">Transmembrane</keyword>
<organism evidence="2 3">
    <name type="scientific">Galerina marginata (strain CBS 339.88)</name>
    <dbReference type="NCBI Taxonomy" id="685588"/>
    <lineage>
        <taxon>Eukaryota</taxon>
        <taxon>Fungi</taxon>
        <taxon>Dikarya</taxon>
        <taxon>Basidiomycota</taxon>
        <taxon>Agaricomycotina</taxon>
        <taxon>Agaricomycetes</taxon>
        <taxon>Agaricomycetidae</taxon>
        <taxon>Agaricales</taxon>
        <taxon>Agaricineae</taxon>
        <taxon>Strophariaceae</taxon>
        <taxon>Galerina</taxon>
    </lineage>
</organism>
<protein>
    <submittedName>
        <fullName evidence="2">Uncharacterized protein</fullName>
    </submittedName>
</protein>
<keyword evidence="1" id="KW-1133">Transmembrane helix</keyword>
<sequence>MSEFFVHLSVCFRPGLSVFQNANVNIGTTSPVCCAYTALLVLLCQLRFIQRSGSWAVSQSFSLVMWVRTDSRFRILLAIIFFALQSPSTVPHLFLRLALLSLFPF</sequence>
<dbReference type="HOGENOM" id="CLU_2236794_0_0_1"/>
<keyword evidence="1" id="KW-0472">Membrane</keyword>
<keyword evidence="3" id="KW-1185">Reference proteome</keyword>
<evidence type="ECO:0000313" key="3">
    <source>
        <dbReference type="Proteomes" id="UP000027222"/>
    </source>
</evidence>
<feature type="transmembrane region" description="Helical" evidence="1">
    <location>
        <begin position="24"/>
        <end position="44"/>
    </location>
</feature>
<accession>A0A067S8U9</accession>
<dbReference type="Proteomes" id="UP000027222">
    <property type="component" value="Unassembled WGS sequence"/>
</dbReference>
<name>A0A067S8U9_GALM3</name>
<reference evidence="3" key="1">
    <citation type="journal article" date="2014" name="Proc. Natl. Acad. Sci. U.S.A.">
        <title>Extensive sampling of basidiomycete genomes demonstrates inadequacy of the white-rot/brown-rot paradigm for wood decay fungi.</title>
        <authorList>
            <person name="Riley R."/>
            <person name="Salamov A.A."/>
            <person name="Brown D.W."/>
            <person name="Nagy L.G."/>
            <person name="Floudas D."/>
            <person name="Held B.W."/>
            <person name="Levasseur A."/>
            <person name="Lombard V."/>
            <person name="Morin E."/>
            <person name="Otillar R."/>
            <person name="Lindquist E.A."/>
            <person name="Sun H."/>
            <person name="LaButti K.M."/>
            <person name="Schmutz J."/>
            <person name="Jabbour D."/>
            <person name="Luo H."/>
            <person name="Baker S.E."/>
            <person name="Pisabarro A.G."/>
            <person name="Walton J.D."/>
            <person name="Blanchette R.A."/>
            <person name="Henrissat B."/>
            <person name="Martin F."/>
            <person name="Cullen D."/>
            <person name="Hibbett D.S."/>
            <person name="Grigoriev I.V."/>
        </authorList>
    </citation>
    <scope>NUCLEOTIDE SEQUENCE [LARGE SCALE GENOMIC DNA]</scope>
    <source>
        <strain evidence="3">CBS 339.88</strain>
    </source>
</reference>
<dbReference type="EMBL" id="KL142416">
    <property type="protein sequence ID" value="KDR67256.1"/>
    <property type="molecule type" value="Genomic_DNA"/>
</dbReference>
<evidence type="ECO:0000313" key="2">
    <source>
        <dbReference type="EMBL" id="KDR67256.1"/>
    </source>
</evidence>
<dbReference type="AlphaFoldDB" id="A0A067S8U9"/>
<gene>
    <name evidence="2" type="ORF">GALMADRAFT_1126818</name>
</gene>
<proteinExistence type="predicted"/>
<feature type="transmembrane region" description="Helical" evidence="1">
    <location>
        <begin position="75"/>
        <end position="95"/>
    </location>
</feature>